<evidence type="ECO:0008006" key="3">
    <source>
        <dbReference type="Google" id="ProtNLM"/>
    </source>
</evidence>
<reference evidence="1 2" key="1">
    <citation type="journal article" date="2010" name="J. Bacteriol.">
        <title>Genome sequences of Oceanicola granulosus HTCC2516(T) and Oceanicola batsensis HTCC2597(TDelta).</title>
        <authorList>
            <person name="Thrash J.C."/>
            <person name="Cho J.C."/>
            <person name="Vergin K.L."/>
            <person name="Giovannoni S.J."/>
        </authorList>
    </citation>
    <scope>NUCLEOTIDE SEQUENCE [LARGE SCALE GENOMIC DNA]</scope>
    <source>
        <strain evidence="2">ATCC BAA-861 / DSM 15982 / KCTC 12143 / HTCC2516</strain>
    </source>
</reference>
<evidence type="ECO:0000313" key="1">
    <source>
        <dbReference type="EMBL" id="EAR52435.1"/>
    </source>
</evidence>
<dbReference type="AlphaFoldDB" id="Q2CI23"/>
<gene>
    <name evidence="1" type="ORF">OG2516_08157</name>
</gene>
<organism evidence="1 2">
    <name type="scientific">Oceanicola granulosus (strain ATCC BAA-861 / DSM 15982 / KCTC 12143 / HTCC2516)</name>
    <dbReference type="NCBI Taxonomy" id="314256"/>
    <lineage>
        <taxon>Bacteria</taxon>
        <taxon>Pseudomonadati</taxon>
        <taxon>Pseudomonadota</taxon>
        <taxon>Alphaproteobacteria</taxon>
        <taxon>Rhodobacterales</taxon>
        <taxon>Roseobacteraceae</taxon>
        <taxon>Oceanicola</taxon>
    </lineage>
</organism>
<name>Q2CI23_OCEGH</name>
<dbReference type="InterPro" id="IPR029044">
    <property type="entry name" value="Nucleotide-diphossugar_trans"/>
</dbReference>
<dbReference type="HOGENOM" id="CLU_035905_1_0_5"/>
<proteinExistence type="predicted"/>
<evidence type="ECO:0000313" key="2">
    <source>
        <dbReference type="Proteomes" id="UP000003635"/>
    </source>
</evidence>
<dbReference type="Proteomes" id="UP000003635">
    <property type="component" value="Unassembled WGS sequence"/>
</dbReference>
<accession>Q2CI23</accession>
<dbReference type="STRING" id="314256.OG2516_08157"/>
<comment type="caution">
    <text evidence="1">The sequence shown here is derived from an EMBL/GenBank/DDBJ whole genome shotgun (WGS) entry which is preliminary data.</text>
</comment>
<sequence length="307" mass="33375">MTPAIMSCMRDEGAHLLEWLAYHRAIGFGEIVVCSNDCTDGSDILLDRLHAAGAVTHIRNDVPPGTAPQASGARRALDHLRGRAPWVLHIDADEFLNVHLGAGRVHVLLAQAPDADCIALGWRNFGDNGHAAWPGATLPHFTRREGPPAPDEAYFKCLFRPDRFGHAHAHMPTDPRVADPVLVNAAGERIANGQLSATAPRVRFFPVGKALRLDHACINHYGVKSPDLFSLKRARGRGENTSGAGKYRVGSQWHRRANRNDVEDTSILRHRPATDAALAELRALPGVAAAEAACRAWLDTARLEAAR</sequence>
<keyword evidence="2" id="KW-1185">Reference proteome</keyword>
<dbReference type="Pfam" id="PF13704">
    <property type="entry name" value="Glyco_tranf_2_4"/>
    <property type="match status" value="1"/>
</dbReference>
<dbReference type="OrthoDB" id="1997677at2"/>
<dbReference type="CDD" id="cd00761">
    <property type="entry name" value="Glyco_tranf_GTA_type"/>
    <property type="match status" value="1"/>
</dbReference>
<protein>
    <recommendedName>
        <fullName evidence="3">Glycosyl transferase, group 2 family protein</fullName>
    </recommendedName>
</protein>
<dbReference type="SUPFAM" id="SSF53448">
    <property type="entry name" value="Nucleotide-diphospho-sugar transferases"/>
    <property type="match status" value="1"/>
</dbReference>
<dbReference type="RefSeq" id="WP_007255156.1">
    <property type="nucleotide sequence ID" value="NZ_CH724107.1"/>
</dbReference>
<dbReference type="EMBL" id="AAOT01000004">
    <property type="protein sequence ID" value="EAR52435.1"/>
    <property type="molecule type" value="Genomic_DNA"/>
</dbReference>
<dbReference type="eggNOG" id="COG0463">
    <property type="taxonomic scope" value="Bacteria"/>
</dbReference>